<dbReference type="SUPFAM" id="SSF52980">
    <property type="entry name" value="Restriction endonuclease-like"/>
    <property type="match status" value="1"/>
</dbReference>
<proteinExistence type="predicted"/>
<evidence type="ECO:0000313" key="3">
    <source>
        <dbReference type="Proteomes" id="UP000487268"/>
    </source>
</evidence>
<dbReference type="InterPro" id="IPR011335">
    <property type="entry name" value="Restrct_endonuc-II-like"/>
</dbReference>
<gene>
    <name evidence="2" type="ORF">ACRB68_76560</name>
</gene>
<dbReference type="EMBL" id="WEGH01000006">
    <property type="protein sequence ID" value="MQY09530.1"/>
    <property type="molecule type" value="Genomic_DNA"/>
</dbReference>
<name>A0A7K0C7V3_9ACTN</name>
<dbReference type="Pfam" id="PF05685">
    <property type="entry name" value="Uma2"/>
    <property type="match status" value="1"/>
</dbReference>
<dbReference type="Proteomes" id="UP000487268">
    <property type="component" value="Unassembled WGS sequence"/>
</dbReference>
<dbReference type="OrthoDB" id="4537149at2"/>
<dbReference type="Gene3D" id="3.90.1570.10">
    <property type="entry name" value="tt1808, chain A"/>
    <property type="match status" value="1"/>
</dbReference>
<sequence length="197" mass="21816">MTAMAHDTQAHHAEAHEDFLLQDFLALETPEGYRAELIDGEIVVSPPPFGNHEKNIAKVVSQIIRKSSIEVDTSSMKGLKVPSGGGCTKNHVIPDLTVAPEELDVFGDAAPWMEPEGVALVMEVTSDHPERDREAKRHCYARSGIPLYLLVDRTEAKVTLFSSPENDDYVELVQVNFGKTIALPKPFEFELDTSKFV</sequence>
<reference evidence="2 3" key="1">
    <citation type="submission" date="2019-10" db="EMBL/GenBank/DDBJ databases">
        <title>Actinomadura rubteroloni sp. nov. and Actinomadura macrotermitis sp. nov., isolated from the gut of fungus growing-termite Macrotermes natalensis.</title>
        <authorList>
            <person name="Benndorf R."/>
            <person name="Martin K."/>
            <person name="Kuefner M."/>
            <person name="De Beer W."/>
            <person name="Kaster A.-K."/>
            <person name="Vollmers J."/>
            <person name="Poulsen M."/>
            <person name="Beemelmanns C."/>
        </authorList>
    </citation>
    <scope>NUCLEOTIDE SEQUENCE [LARGE SCALE GENOMIC DNA]</scope>
    <source>
        <strain evidence="2 3">RB68</strain>
    </source>
</reference>
<dbReference type="PANTHER" id="PTHR35400:SF3">
    <property type="entry name" value="SLL1072 PROTEIN"/>
    <property type="match status" value="1"/>
</dbReference>
<accession>A0A7K0C7V3</accession>
<dbReference type="InterPro" id="IPR012296">
    <property type="entry name" value="Nuclease_put_TT1808"/>
</dbReference>
<dbReference type="RefSeq" id="WP_153541500.1">
    <property type="nucleotide sequence ID" value="NZ_WEGH01000006.1"/>
</dbReference>
<evidence type="ECO:0000259" key="1">
    <source>
        <dbReference type="Pfam" id="PF05685"/>
    </source>
</evidence>
<keyword evidence="3" id="KW-1185">Reference proteome</keyword>
<dbReference type="InterPro" id="IPR008538">
    <property type="entry name" value="Uma2"/>
</dbReference>
<dbReference type="CDD" id="cd06260">
    <property type="entry name" value="DUF820-like"/>
    <property type="match status" value="1"/>
</dbReference>
<feature type="domain" description="Putative restriction endonuclease" evidence="1">
    <location>
        <begin position="22"/>
        <end position="192"/>
    </location>
</feature>
<dbReference type="AlphaFoldDB" id="A0A7K0C7V3"/>
<protein>
    <recommendedName>
        <fullName evidence="1">Putative restriction endonuclease domain-containing protein</fullName>
    </recommendedName>
</protein>
<organism evidence="2 3">
    <name type="scientific">Actinomadura macrotermitis</name>
    <dbReference type="NCBI Taxonomy" id="2585200"/>
    <lineage>
        <taxon>Bacteria</taxon>
        <taxon>Bacillati</taxon>
        <taxon>Actinomycetota</taxon>
        <taxon>Actinomycetes</taxon>
        <taxon>Streptosporangiales</taxon>
        <taxon>Thermomonosporaceae</taxon>
        <taxon>Actinomadura</taxon>
    </lineage>
</organism>
<comment type="caution">
    <text evidence="2">The sequence shown here is derived from an EMBL/GenBank/DDBJ whole genome shotgun (WGS) entry which is preliminary data.</text>
</comment>
<evidence type="ECO:0000313" key="2">
    <source>
        <dbReference type="EMBL" id="MQY09530.1"/>
    </source>
</evidence>
<dbReference type="PANTHER" id="PTHR35400">
    <property type="entry name" value="SLR1083 PROTEIN"/>
    <property type="match status" value="1"/>
</dbReference>